<dbReference type="InterPro" id="IPR001872">
    <property type="entry name" value="Peptidase_A8"/>
</dbReference>
<dbReference type="Proteomes" id="UP000474967">
    <property type="component" value="Unassembled WGS sequence"/>
</dbReference>
<keyword evidence="2 9" id="KW-1003">Cell membrane</keyword>
<evidence type="ECO:0000256" key="5">
    <source>
        <dbReference type="ARBA" id="ARBA00022750"/>
    </source>
</evidence>
<evidence type="ECO:0000256" key="1">
    <source>
        <dbReference type="ARBA" id="ARBA00006139"/>
    </source>
</evidence>
<dbReference type="AlphaFoldDB" id="A0A6L9XYK4"/>
<dbReference type="PANTHER" id="PTHR33695">
    <property type="entry name" value="LIPOPROTEIN SIGNAL PEPTIDASE"/>
    <property type="match status" value="1"/>
</dbReference>
<dbReference type="GO" id="GO:0005886">
    <property type="term" value="C:plasma membrane"/>
    <property type="evidence" value="ECO:0007669"/>
    <property type="project" value="UniProtKB-SubCell"/>
</dbReference>
<keyword evidence="7 9" id="KW-1133">Transmembrane helix</keyword>
<dbReference type="Pfam" id="PF01252">
    <property type="entry name" value="Peptidase_A8"/>
    <property type="match status" value="1"/>
</dbReference>
<evidence type="ECO:0000256" key="11">
    <source>
        <dbReference type="SAM" id="MobiDB-lite"/>
    </source>
</evidence>
<keyword evidence="4 9" id="KW-0812">Transmembrane</keyword>
<evidence type="ECO:0000256" key="8">
    <source>
        <dbReference type="ARBA" id="ARBA00023136"/>
    </source>
</evidence>
<evidence type="ECO:0000256" key="3">
    <source>
        <dbReference type="ARBA" id="ARBA00022670"/>
    </source>
</evidence>
<comment type="caution">
    <text evidence="9">Lacks conserved residue(s) required for the propagation of feature annotation.</text>
</comment>
<comment type="catalytic activity">
    <reaction evidence="9">
        <text>Release of signal peptides from bacterial membrane prolipoproteins. Hydrolyzes -Xaa-Yaa-Zaa-|-(S,diacylglyceryl)Cys-, in which Xaa is hydrophobic (preferably Leu), and Yaa (Ala or Ser) and Zaa (Gly or Ala) have small, neutral side chains.</text>
        <dbReference type="EC" id="3.4.23.36"/>
    </reaction>
</comment>
<dbReference type="GO" id="GO:0004190">
    <property type="term" value="F:aspartic-type endopeptidase activity"/>
    <property type="evidence" value="ECO:0007669"/>
    <property type="project" value="UniProtKB-UniRule"/>
</dbReference>
<evidence type="ECO:0000256" key="10">
    <source>
        <dbReference type="RuleBase" id="RU004181"/>
    </source>
</evidence>
<evidence type="ECO:0000256" key="4">
    <source>
        <dbReference type="ARBA" id="ARBA00022692"/>
    </source>
</evidence>
<evidence type="ECO:0000256" key="7">
    <source>
        <dbReference type="ARBA" id="ARBA00022989"/>
    </source>
</evidence>
<feature type="transmembrane region" description="Helical" evidence="9">
    <location>
        <begin position="133"/>
        <end position="159"/>
    </location>
</feature>
<proteinExistence type="inferred from homology"/>
<comment type="subcellular location">
    <subcellularLocation>
        <location evidence="9">Cell membrane</location>
        <topology evidence="9">Multi-pass membrane protein</topology>
    </subcellularLocation>
</comment>
<evidence type="ECO:0000313" key="12">
    <source>
        <dbReference type="EMBL" id="NEN06104.1"/>
    </source>
</evidence>
<dbReference type="PANTHER" id="PTHR33695:SF1">
    <property type="entry name" value="LIPOPROTEIN SIGNAL PEPTIDASE"/>
    <property type="match status" value="1"/>
</dbReference>
<feature type="transmembrane region" description="Helical" evidence="9">
    <location>
        <begin position="62"/>
        <end position="88"/>
    </location>
</feature>
<dbReference type="NCBIfam" id="TIGR00077">
    <property type="entry name" value="lspA"/>
    <property type="match status" value="1"/>
</dbReference>
<comment type="caution">
    <text evidence="12">The sequence shown here is derived from an EMBL/GenBank/DDBJ whole genome shotgun (WGS) entry which is preliminary data.</text>
</comment>
<dbReference type="HAMAP" id="MF_00161">
    <property type="entry name" value="LspA"/>
    <property type="match status" value="1"/>
</dbReference>
<keyword evidence="3 9" id="KW-0645">Protease</keyword>
<protein>
    <recommendedName>
        <fullName evidence="9">Lipoprotein signal peptidase</fullName>
        <ecNumber evidence="9">3.4.23.36</ecNumber>
    </recommendedName>
    <alternativeName>
        <fullName evidence="9">Prolipoprotein signal peptidase</fullName>
    </alternativeName>
    <alternativeName>
        <fullName evidence="9">Signal peptidase II</fullName>
        <shortName evidence="9">SPase II</shortName>
    </alternativeName>
</protein>
<keyword evidence="6 9" id="KW-0378">Hydrolase</keyword>
<reference evidence="12 13" key="1">
    <citation type="journal article" date="2014" name="J. Microbiol.">
        <title>Diaminobutyricibacter tongyongensis gen. nov., sp. nov. and Homoserinibacter gongjuensis gen. nov., sp. nov. belong to the family Microbacteriaceae.</title>
        <authorList>
            <person name="Kim S.J."/>
            <person name="Ahn J.H."/>
            <person name="Weon H.Y."/>
            <person name="Hamada M."/>
            <person name="Suzuki K."/>
            <person name="Kwon S.W."/>
        </authorList>
    </citation>
    <scope>NUCLEOTIDE SEQUENCE [LARGE SCALE GENOMIC DNA]</scope>
    <source>
        <strain evidence="12 13">NBRC 108724</strain>
    </source>
</reference>
<keyword evidence="5 9" id="KW-0064">Aspartyl protease</keyword>
<organism evidence="12 13">
    <name type="scientific">Leifsonia tongyongensis</name>
    <dbReference type="NCBI Taxonomy" id="1268043"/>
    <lineage>
        <taxon>Bacteria</taxon>
        <taxon>Bacillati</taxon>
        <taxon>Actinomycetota</taxon>
        <taxon>Actinomycetes</taxon>
        <taxon>Micrococcales</taxon>
        <taxon>Microbacteriaceae</taxon>
        <taxon>Leifsonia</taxon>
    </lineage>
</organism>
<evidence type="ECO:0000313" key="13">
    <source>
        <dbReference type="Proteomes" id="UP000474967"/>
    </source>
</evidence>
<feature type="compositionally biased region" description="Basic and acidic residues" evidence="11">
    <location>
        <begin position="220"/>
        <end position="231"/>
    </location>
</feature>
<feature type="active site" evidence="9">
    <location>
        <position position="144"/>
    </location>
</feature>
<comment type="pathway">
    <text evidence="9">Protein modification; lipoprotein biosynthesis (signal peptide cleavage).</text>
</comment>
<evidence type="ECO:0000256" key="2">
    <source>
        <dbReference type="ARBA" id="ARBA00022475"/>
    </source>
</evidence>
<feature type="compositionally biased region" description="Low complexity" evidence="11">
    <location>
        <begin position="178"/>
        <end position="191"/>
    </location>
</feature>
<feature type="region of interest" description="Disordered" evidence="11">
    <location>
        <begin position="167"/>
        <end position="231"/>
    </location>
</feature>
<feature type="transmembrane region" description="Helical" evidence="9">
    <location>
        <begin position="95"/>
        <end position="113"/>
    </location>
</feature>
<feature type="active site" evidence="9">
    <location>
        <position position="129"/>
    </location>
</feature>
<dbReference type="RefSeq" id="WP_163289554.1">
    <property type="nucleotide sequence ID" value="NZ_JAAGWY010000002.1"/>
</dbReference>
<keyword evidence="8 9" id="KW-0472">Membrane</keyword>
<keyword evidence="13" id="KW-1185">Reference proteome</keyword>
<sequence length="231" mass="24161">MEASAKAKVSVRALVVLAIVALCVYAIDQVTKFLVVKNLVEGEQVQVLGQLLQFRFVKNSGAAFSIGSGSTWIFSIVGVGVLIFVIWYAPKIRSVAWAVLFGLLLGGLLGNLTDRLLREPGFGVGHVVDFIQIPLLPAIFNMADVAIVSSMVLFIILTIRGVGLDGRRHTGDGGTGTGTTADGDGSASSSTPTRSEADTDNPEADTDSPKADTGSTDGEAPLRPESRSDAA</sequence>
<dbReference type="EMBL" id="JAAGWY010000002">
    <property type="protein sequence ID" value="NEN06104.1"/>
    <property type="molecule type" value="Genomic_DNA"/>
</dbReference>
<name>A0A6L9XYK4_9MICO</name>
<dbReference type="UniPathway" id="UPA00665"/>
<comment type="similarity">
    <text evidence="1 9 10">Belongs to the peptidase A8 family.</text>
</comment>
<comment type="function">
    <text evidence="9">This protein specifically catalyzes the removal of signal peptides from prolipoproteins.</text>
</comment>
<gene>
    <name evidence="9 12" type="primary">lspA</name>
    <name evidence="12" type="ORF">G3T36_09470</name>
</gene>
<accession>A0A6L9XYK4</accession>
<dbReference type="GO" id="GO:0006508">
    <property type="term" value="P:proteolysis"/>
    <property type="evidence" value="ECO:0007669"/>
    <property type="project" value="UniProtKB-KW"/>
</dbReference>
<evidence type="ECO:0000256" key="9">
    <source>
        <dbReference type="HAMAP-Rule" id="MF_00161"/>
    </source>
</evidence>
<evidence type="ECO:0000256" key="6">
    <source>
        <dbReference type="ARBA" id="ARBA00022801"/>
    </source>
</evidence>
<dbReference type="PRINTS" id="PR00781">
    <property type="entry name" value="LIPOSIGPTASE"/>
</dbReference>
<dbReference type="EC" id="3.4.23.36" evidence="9"/>